<dbReference type="GeneID" id="102992546"/>
<evidence type="ECO:0000313" key="3">
    <source>
        <dbReference type="RefSeq" id="XP_054944764.1"/>
    </source>
</evidence>
<feature type="compositionally biased region" description="Polar residues" evidence="1">
    <location>
        <begin position="7"/>
        <end position="20"/>
    </location>
</feature>
<evidence type="ECO:0000313" key="2">
    <source>
        <dbReference type="Proteomes" id="UP000248484"/>
    </source>
</evidence>
<evidence type="ECO:0000256" key="1">
    <source>
        <dbReference type="SAM" id="MobiDB-lite"/>
    </source>
</evidence>
<keyword evidence="2" id="KW-1185">Reference proteome</keyword>
<dbReference type="RefSeq" id="XP_054944764.1">
    <property type="nucleotide sequence ID" value="XM_055088789.1"/>
</dbReference>
<sequence>MKKCQKTSEQSGLNHSKQLSTASPQLTLPFHKKINTEPEVILIFSQVWDVVQDPLQRFSRFHTSLMATVHFKQLLRLFFLTLPLGMSSFLQEHCVLFQNLQQELICFQINEKKPKVSLDLMAAVGSEVNF</sequence>
<protein>
    <submittedName>
        <fullName evidence="3">Uncharacterized protein isoform X3</fullName>
    </submittedName>
</protein>
<dbReference type="AlphaFoldDB" id="A0A9W2WZW3"/>
<proteinExistence type="predicted"/>
<dbReference type="Proteomes" id="UP000248484">
    <property type="component" value="Chromosome 2"/>
</dbReference>
<name>A0A9W2WZW3_PHYMC</name>
<gene>
    <name evidence="3" type="primary">LOC102992546</name>
</gene>
<feature type="region of interest" description="Disordered" evidence="1">
    <location>
        <begin position="1"/>
        <end position="20"/>
    </location>
</feature>
<accession>A0A9W2WZW3</accession>
<reference evidence="3" key="1">
    <citation type="submission" date="2025-08" db="UniProtKB">
        <authorList>
            <consortium name="RefSeq"/>
        </authorList>
    </citation>
    <scope>IDENTIFICATION</scope>
    <source>
        <tissue evidence="3">Muscle</tissue>
    </source>
</reference>
<organism evidence="2 3">
    <name type="scientific">Physeter macrocephalus</name>
    <name type="common">Sperm whale</name>
    <name type="synonym">Physeter catodon</name>
    <dbReference type="NCBI Taxonomy" id="9755"/>
    <lineage>
        <taxon>Eukaryota</taxon>
        <taxon>Metazoa</taxon>
        <taxon>Chordata</taxon>
        <taxon>Craniata</taxon>
        <taxon>Vertebrata</taxon>
        <taxon>Euteleostomi</taxon>
        <taxon>Mammalia</taxon>
        <taxon>Eutheria</taxon>
        <taxon>Laurasiatheria</taxon>
        <taxon>Artiodactyla</taxon>
        <taxon>Whippomorpha</taxon>
        <taxon>Cetacea</taxon>
        <taxon>Odontoceti</taxon>
        <taxon>Physeteridae</taxon>
        <taxon>Physeter</taxon>
    </lineage>
</organism>